<dbReference type="Proteomes" id="UP000785200">
    <property type="component" value="Unassembled WGS sequence"/>
</dbReference>
<feature type="compositionally biased region" description="Polar residues" evidence="1">
    <location>
        <begin position="168"/>
        <end position="180"/>
    </location>
</feature>
<dbReference type="PANTHER" id="PTHR43830:SF3">
    <property type="entry name" value="PROTEIN PSP1"/>
    <property type="match status" value="1"/>
</dbReference>
<dbReference type="PANTHER" id="PTHR43830">
    <property type="entry name" value="PROTEIN PSP1"/>
    <property type="match status" value="1"/>
</dbReference>
<feature type="domain" description="PSP1 C-terminal" evidence="2">
    <location>
        <begin position="713"/>
        <end position="798"/>
    </location>
</feature>
<proteinExistence type="predicted"/>
<dbReference type="EMBL" id="VNKQ01000016">
    <property type="protein sequence ID" value="KAG0646254.1"/>
    <property type="molecule type" value="Genomic_DNA"/>
</dbReference>
<evidence type="ECO:0000313" key="3">
    <source>
        <dbReference type="EMBL" id="KAG0646254.1"/>
    </source>
</evidence>
<feature type="region of interest" description="Disordered" evidence="1">
    <location>
        <begin position="819"/>
        <end position="846"/>
    </location>
</feature>
<evidence type="ECO:0000259" key="2">
    <source>
        <dbReference type="PROSITE" id="PS51411"/>
    </source>
</evidence>
<dbReference type="Pfam" id="PF04468">
    <property type="entry name" value="PSP1"/>
    <property type="match status" value="1"/>
</dbReference>
<comment type="caution">
    <text evidence="3">The sequence shown here is derived from an EMBL/GenBank/DDBJ whole genome shotgun (WGS) entry which is preliminary data.</text>
</comment>
<dbReference type="InterPro" id="IPR047767">
    <property type="entry name" value="PSP1-like"/>
</dbReference>
<keyword evidence="4" id="KW-1185">Reference proteome</keyword>
<feature type="compositionally biased region" description="Polar residues" evidence="1">
    <location>
        <begin position="209"/>
        <end position="221"/>
    </location>
</feature>
<dbReference type="AlphaFoldDB" id="A0A9P6SL63"/>
<feature type="compositionally biased region" description="Polar residues" evidence="1">
    <location>
        <begin position="926"/>
        <end position="962"/>
    </location>
</feature>
<feature type="region of interest" description="Disordered" evidence="1">
    <location>
        <begin position="402"/>
        <end position="433"/>
    </location>
</feature>
<protein>
    <submittedName>
        <fullName evidence="3">Growth inhibitory 5</fullName>
    </submittedName>
</protein>
<feature type="compositionally biased region" description="Polar residues" evidence="1">
    <location>
        <begin position="266"/>
        <end position="277"/>
    </location>
</feature>
<feature type="compositionally biased region" description="Low complexity" evidence="1">
    <location>
        <begin position="82"/>
        <end position="99"/>
    </location>
</feature>
<dbReference type="InterPro" id="IPR007557">
    <property type="entry name" value="PSP1_C"/>
</dbReference>
<feature type="compositionally biased region" description="Polar residues" evidence="1">
    <location>
        <begin position="101"/>
        <end position="110"/>
    </location>
</feature>
<gene>
    <name evidence="3" type="ORF">D0Z07_8204</name>
</gene>
<reference evidence="3" key="1">
    <citation type="submission" date="2019-07" db="EMBL/GenBank/DDBJ databases">
        <title>Hyphodiscus hymeniophilus genome sequencing and assembly.</title>
        <authorList>
            <person name="Kramer G."/>
            <person name="Nodwell J."/>
        </authorList>
    </citation>
    <scope>NUCLEOTIDE SEQUENCE</scope>
    <source>
        <strain evidence="3">ATCC 34498</strain>
    </source>
</reference>
<evidence type="ECO:0000313" key="4">
    <source>
        <dbReference type="Proteomes" id="UP000785200"/>
    </source>
</evidence>
<dbReference type="OrthoDB" id="243127at2759"/>
<organism evidence="3 4">
    <name type="scientific">Hyphodiscus hymeniophilus</name>
    <dbReference type="NCBI Taxonomy" id="353542"/>
    <lineage>
        <taxon>Eukaryota</taxon>
        <taxon>Fungi</taxon>
        <taxon>Dikarya</taxon>
        <taxon>Ascomycota</taxon>
        <taxon>Pezizomycotina</taxon>
        <taxon>Leotiomycetes</taxon>
        <taxon>Helotiales</taxon>
        <taxon>Hyphodiscaceae</taxon>
        <taxon>Hyphodiscus</taxon>
    </lineage>
</organism>
<feature type="region of interest" description="Disordered" evidence="1">
    <location>
        <begin position="925"/>
        <end position="962"/>
    </location>
</feature>
<feature type="compositionally biased region" description="Polar residues" evidence="1">
    <location>
        <begin position="299"/>
        <end position="318"/>
    </location>
</feature>
<accession>A0A9P6SL63</accession>
<name>A0A9P6SL63_9HELO</name>
<evidence type="ECO:0000256" key="1">
    <source>
        <dbReference type="SAM" id="MobiDB-lite"/>
    </source>
</evidence>
<dbReference type="PROSITE" id="PS51411">
    <property type="entry name" value="PSP1_C"/>
    <property type="match status" value="1"/>
</dbReference>
<dbReference type="GO" id="GO:0005737">
    <property type="term" value="C:cytoplasm"/>
    <property type="evidence" value="ECO:0007669"/>
    <property type="project" value="TreeGrafter"/>
</dbReference>
<sequence length="962" mass="104137">MSSGNKIVPGSKAGQSNPILLDKFNGRRSTPDSEALASSDDEADRVDHHQPAVPPQKPTRRASWLNDTTQSGPQPRKGSFASNSMSPTTSHPSTPSAESGNWGSHPQSGTGMTGVGRGHPGSSSFPWGSGIWNETRKEPPSRMTEILPSPTSMHPPGAGNGYYGGDTMPSQRDQPANTTIPFAIPLHPTPKTYRSQSYSVGQLDPDSPAGSSTTMGPTTAFSGRGRALQHSGLQHRPSRPSMLSEMSNEGGLSKLKEVDDDDDESTNGSTQGVQLQQSNEAKTIEILARENAILRQQQYQNSRLRPRSSTTNAFNGYNLQEPVPEESDYAIDELDEMNDLQEIANKGMLGRRMSEYGPGQRVPHYVSLENRKLENVKKAYWQSSLGFGGLADIPQSRRHSFADVPTRQGSVSSAGDPLSAHEGNLQENLSPTSRYQDASGFDHGELTHLFDAYPAKTESQPYRPAASSMSVPSLYSTYSTSPPDHLIPFTPSYPTCPIIPAPSSFPKPYSFGSSFTQLATTTTKTTSYKDTYSHQAAASYFGGPSSLARNVDPYSAYPSSYQSYGIPNQYAGGRASSPHRNMYGVPQPRHNQLLYIVLFKCSRADVFYVQEGTGLSVKPGDLVIVEADRGTDLGTVARDNVDWATAKELKEHYAEEHYKWLMMYSQGAAGNSDGTGAGLMAASNGLQGSAVGGMGPPNQHGMQEPNPGEIKPKIIKRLAQNHEIQALRDKEGNEAKAKRVCMQKVKEHGLHMEILDAEFQMDWKKLTFYYFADAYINFNSLVTDLFKVYKTRIWMSAINPASFASPSLGLQAPSGIGPGAVGVSRPAQNERRPPPEQSSYGLPPAGRGSYQGGFAQPFTSALDRQPIPPTTFQPSGYTYGYSPFAAAPRNVAVSPSGYIPGMIDPFAGFTPGADYQGLPARFPSPHATTPNDSTEYGRQSSGMGTPNADWISSFQGLSMNTR</sequence>
<feature type="region of interest" description="Disordered" evidence="1">
    <location>
        <begin position="299"/>
        <end position="320"/>
    </location>
</feature>
<feature type="region of interest" description="Disordered" evidence="1">
    <location>
        <begin position="1"/>
        <end position="277"/>
    </location>
</feature>